<dbReference type="PANTHER" id="PTHR43420">
    <property type="entry name" value="ACETYLTRANSFERASE"/>
    <property type="match status" value="1"/>
</dbReference>
<dbReference type="InterPro" id="IPR000182">
    <property type="entry name" value="GNAT_dom"/>
</dbReference>
<dbReference type="SUPFAM" id="SSF55729">
    <property type="entry name" value="Acyl-CoA N-acyltransferases (Nat)"/>
    <property type="match status" value="1"/>
</dbReference>
<dbReference type="InterPro" id="IPR050680">
    <property type="entry name" value="YpeA/RimI_acetyltransf"/>
</dbReference>
<evidence type="ECO:0000259" key="3">
    <source>
        <dbReference type="PROSITE" id="PS51186"/>
    </source>
</evidence>
<keyword evidence="2" id="KW-0012">Acyltransferase</keyword>
<dbReference type="Gene3D" id="3.40.630.30">
    <property type="match status" value="1"/>
</dbReference>
<dbReference type="CDD" id="cd04301">
    <property type="entry name" value="NAT_SF"/>
    <property type="match status" value="1"/>
</dbReference>
<feature type="domain" description="N-acetyltransferase" evidence="3">
    <location>
        <begin position="115"/>
        <end position="259"/>
    </location>
</feature>
<dbReference type="RefSeq" id="WP_132551551.1">
    <property type="nucleotide sequence ID" value="NZ_SMAA01000026.1"/>
</dbReference>
<dbReference type="AlphaFoldDB" id="A0A4R3K1X0"/>
<evidence type="ECO:0000313" key="4">
    <source>
        <dbReference type="EMBL" id="TCS75959.1"/>
    </source>
</evidence>
<proteinExistence type="predicted"/>
<reference evidence="4 5" key="1">
    <citation type="submission" date="2019-03" db="EMBL/GenBank/DDBJ databases">
        <title>Genomic Encyclopedia of Type Strains, Phase IV (KMG-IV): sequencing the most valuable type-strain genomes for metagenomic binning, comparative biology and taxonomic classification.</title>
        <authorList>
            <person name="Goeker M."/>
        </authorList>
    </citation>
    <scope>NUCLEOTIDE SEQUENCE [LARGE SCALE GENOMIC DNA]</scope>
    <source>
        <strain evidence="4 5">DSM 20467</strain>
    </source>
</reference>
<dbReference type="Proteomes" id="UP000295188">
    <property type="component" value="Unassembled WGS sequence"/>
</dbReference>
<protein>
    <submittedName>
        <fullName evidence="4">Acetyltransferase (GNAT) family protein</fullName>
    </submittedName>
</protein>
<comment type="caution">
    <text evidence="4">The sequence shown here is derived from an EMBL/GenBank/DDBJ whole genome shotgun (WGS) entry which is preliminary data.</text>
</comment>
<dbReference type="InterPro" id="IPR016181">
    <property type="entry name" value="Acyl_CoA_acyltransferase"/>
</dbReference>
<dbReference type="InterPro" id="IPR056935">
    <property type="entry name" value="Rv0428c-like_C"/>
</dbReference>
<dbReference type="OrthoDB" id="9805924at2"/>
<evidence type="ECO:0000256" key="1">
    <source>
        <dbReference type="ARBA" id="ARBA00022679"/>
    </source>
</evidence>
<name>A0A4R3K1X0_9FIRM</name>
<evidence type="ECO:0000313" key="5">
    <source>
        <dbReference type="Proteomes" id="UP000295188"/>
    </source>
</evidence>
<gene>
    <name evidence="4" type="ORF">EDC37_12626</name>
</gene>
<dbReference type="GO" id="GO:0016747">
    <property type="term" value="F:acyltransferase activity, transferring groups other than amino-acyl groups"/>
    <property type="evidence" value="ECO:0007669"/>
    <property type="project" value="InterPro"/>
</dbReference>
<dbReference type="Pfam" id="PF24553">
    <property type="entry name" value="Rv0428c_C"/>
    <property type="match status" value="1"/>
</dbReference>
<sequence>MDKIKTIEEILLNSMPSLQTVLLDGWVLRFNKNYTYRENCVCPLYYNADIEKTKRKIAICEEIYDRNELPTVFKVTPIIQKDLASILLDMDYEKIKTVYIMNGDLKNMTIGKAPTGIVLCAADNPEDWLNASSRLSGLTDNKLISIHVQEITNIAVKRIFIKAVFNGKVVGCGYGTVERGYVGIYGLHVDKAYRKKGIGTSICGAIFKFGRNNGVENTYLAVNSANKNAISLYSHMGFAKLYEYNFYQKTDSKYKIIDA</sequence>
<evidence type="ECO:0000256" key="2">
    <source>
        <dbReference type="ARBA" id="ARBA00023315"/>
    </source>
</evidence>
<organism evidence="4 5">
    <name type="scientific">Pectinatus cerevisiiphilus</name>
    <dbReference type="NCBI Taxonomy" id="86956"/>
    <lineage>
        <taxon>Bacteria</taxon>
        <taxon>Bacillati</taxon>
        <taxon>Bacillota</taxon>
        <taxon>Negativicutes</taxon>
        <taxon>Selenomonadales</taxon>
        <taxon>Selenomonadaceae</taxon>
        <taxon>Pectinatus</taxon>
    </lineage>
</organism>
<keyword evidence="5" id="KW-1185">Reference proteome</keyword>
<accession>A0A4R3K1X0</accession>
<keyword evidence="1 4" id="KW-0808">Transferase</keyword>
<dbReference type="PROSITE" id="PS51186">
    <property type="entry name" value="GNAT"/>
    <property type="match status" value="1"/>
</dbReference>
<dbReference type="EMBL" id="SMAA01000026">
    <property type="protein sequence ID" value="TCS75959.1"/>
    <property type="molecule type" value="Genomic_DNA"/>
</dbReference>